<proteinExistence type="predicted"/>
<reference evidence="1 2" key="1">
    <citation type="submission" date="2017-05" db="EMBL/GenBank/DDBJ databases">
        <authorList>
            <person name="Song R."/>
            <person name="Chenine A.L."/>
            <person name="Ruprecht R.M."/>
        </authorList>
    </citation>
    <scope>NUCLEOTIDE SEQUENCE [LARGE SCALE GENOMIC DNA]</scope>
</reference>
<dbReference type="Proteomes" id="UP000225448">
    <property type="component" value="Segment"/>
</dbReference>
<keyword evidence="2" id="KW-1185">Reference proteome</keyword>
<accession>A0A1Y0SY42</accession>
<dbReference type="EMBL" id="MF042360">
    <property type="protein sequence ID" value="ARV76663.1"/>
    <property type="molecule type" value="Genomic_DNA"/>
</dbReference>
<evidence type="ECO:0000313" key="2">
    <source>
        <dbReference type="Proteomes" id="UP000225448"/>
    </source>
</evidence>
<sequence>MSKHNQLIMAVQYPIVSKDNVKFVRGFKALANGGLEPLFTDSPERAQRFGPEGQLHVNWLSGRPVELDEFKAYSLIKAPETPTQLFDDGKDYTTVEVATIVTSNESHLLYKQIKEAGMDYKQDMGGNLITIGVLAGGDVCIAPMIQTIDGVRVAYVEATSEVVDFTMVENWIMAKCTGIKSITEPGRVVNEVALIKRCRTETV</sequence>
<evidence type="ECO:0000313" key="1">
    <source>
        <dbReference type="EMBL" id="ARV76663.1"/>
    </source>
</evidence>
<name>A0A1Y0SY42_9CAUD</name>
<protein>
    <submittedName>
        <fullName evidence="1">Uncharacterized protein</fullName>
    </submittedName>
</protein>
<organism evidence="1 2">
    <name type="scientific">Pseudomonas phage Phabio</name>
    <dbReference type="NCBI Taxonomy" id="2006668"/>
    <lineage>
        <taxon>Viruses</taxon>
        <taxon>Duplodnaviria</taxon>
        <taxon>Heunggongvirae</taxon>
        <taxon>Uroviricota</taxon>
        <taxon>Caudoviricetes</taxon>
        <taxon>Chimalliviridae</taxon>
        <taxon>Phabiovirus</taxon>
        <taxon>Phabiovirus phabio</taxon>
    </lineage>
</organism>
<gene>
    <name evidence="1" type="ORF">PHABIO_32</name>
</gene>